<dbReference type="EMBL" id="BARV01042576">
    <property type="protein sequence ID" value="GAI48997.1"/>
    <property type="molecule type" value="Genomic_DNA"/>
</dbReference>
<evidence type="ECO:0008006" key="2">
    <source>
        <dbReference type="Google" id="ProtNLM"/>
    </source>
</evidence>
<reference evidence="1" key="1">
    <citation type="journal article" date="2014" name="Front. Microbiol.">
        <title>High frequency of phylogenetically diverse reductive dehalogenase-homologous genes in deep subseafloor sedimentary metagenomes.</title>
        <authorList>
            <person name="Kawai M."/>
            <person name="Futagami T."/>
            <person name="Toyoda A."/>
            <person name="Takaki Y."/>
            <person name="Nishi S."/>
            <person name="Hori S."/>
            <person name="Arai W."/>
            <person name="Tsubouchi T."/>
            <person name="Morono Y."/>
            <person name="Uchiyama I."/>
            <person name="Ito T."/>
            <person name="Fujiyama A."/>
            <person name="Inagaki F."/>
            <person name="Takami H."/>
        </authorList>
    </citation>
    <scope>NUCLEOTIDE SEQUENCE</scope>
    <source>
        <strain evidence="1">Expedition CK06-06</strain>
    </source>
</reference>
<proteinExistence type="predicted"/>
<name>X1NY90_9ZZZZ</name>
<feature type="non-terminal residue" evidence="1">
    <location>
        <position position="1"/>
    </location>
</feature>
<comment type="caution">
    <text evidence="1">The sequence shown here is derived from an EMBL/GenBank/DDBJ whole genome shotgun (WGS) entry which is preliminary data.</text>
</comment>
<organism evidence="1">
    <name type="scientific">marine sediment metagenome</name>
    <dbReference type="NCBI Taxonomy" id="412755"/>
    <lineage>
        <taxon>unclassified sequences</taxon>
        <taxon>metagenomes</taxon>
        <taxon>ecological metagenomes</taxon>
    </lineage>
</organism>
<accession>X1NY90</accession>
<dbReference type="AlphaFoldDB" id="X1NY90"/>
<protein>
    <recommendedName>
        <fullName evidence="2">AP2/ERF domain-containing protein</fullName>
    </recommendedName>
</protein>
<gene>
    <name evidence="1" type="ORF">S06H3_63963</name>
</gene>
<evidence type="ECO:0000313" key="1">
    <source>
        <dbReference type="EMBL" id="GAI48997.1"/>
    </source>
</evidence>
<sequence length="64" mass="7722">GTINGGRSFRKANNWYIDYYINGRRKREKIGPNRRQAELVFQKRQVQIARRQILRHQKNQKGPI</sequence>